<reference evidence="2" key="1">
    <citation type="journal article" date="2015" name="Nature">
        <title>Complex archaea that bridge the gap between prokaryotes and eukaryotes.</title>
        <authorList>
            <person name="Spang A."/>
            <person name="Saw J.H."/>
            <person name="Jorgensen S.L."/>
            <person name="Zaremba-Niedzwiedzka K."/>
            <person name="Martijn J."/>
            <person name="Lind A.E."/>
            <person name="van Eijk R."/>
            <person name="Schleper C."/>
            <person name="Guy L."/>
            <person name="Ettema T.J."/>
        </authorList>
    </citation>
    <scope>NUCLEOTIDE SEQUENCE</scope>
</reference>
<keyword evidence="1" id="KW-1133">Transmembrane helix</keyword>
<evidence type="ECO:0000313" key="2">
    <source>
        <dbReference type="EMBL" id="KKM06941.1"/>
    </source>
</evidence>
<comment type="caution">
    <text evidence="2">The sequence shown here is derived from an EMBL/GenBank/DDBJ whole genome shotgun (WGS) entry which is preliminary data.</text>
</comment>
<keyword evidence="1" id="KW-0812">Transmembrane</keyword>
<proteinExistence type="predicted"/>
<sequence>MANTSAKPSIIPAFIALFVLAFVAYLMFTNLKSTRVEHDISPAIEIIDPPPLIVIKPEAKALTPEQEADIFVNNLATTEEFITINENEDRFVRNDSVIVLPDLEYQATTKQGLLADKSLNADTPITLNYVTHDKVKTTLAELSDTIEDPAAPITIITDDGTQIISPLADILHHQELELSTEITYIIQQKHRVDTTVGELKNIDIPADLPLIATITRGSEAVTLKDLTKSGRLPDDALFYLHRVTDRDVQGLWGIIQAGLIEKFKQGIELEGITRHKDLIQAIIPGDADEKLPSGLSSFLGKILKSKVDNSYIYNLKTRSMGHDANLIFPGQQLILIHFPKVELKQIYQFFSKQQRQNAETYAITN</sequence>
<gene>
    <name evidence="2" type="ORF">LCGC14_1738930</name>
</gene>
<name>A0A0F9JMK6_9ZZZZ</name>
<organism evidence="2">
    <name type="scientific">marine sediment metagenome</name>
    <dbReference type="NCBI Taxonomy" id="412755"/>
    <lineage>
        <taxon>unclassified sequences</taxon>
        <taxon>metagenomes</taxon>
        <taxon>ecological metagenomes</taxon>
    </lineage>
</organism>
<dbReference type="EMBL" id="LAZR01015883">
    <property type="protein sequence ID" value="KKM06941.1"/>
    <property type="molecule type" value="Genomic_DNA"/>
</dbReference>
<evidence type="ECO:0000256" key="1">
    <source>
        <dbReference type="SAM" id="Phobius"/>
    </source>
</evidence>
<protein>
    <submittedName>
        <fullName evidence="2">Uncharacterized protein</fullName>
    </submittedName>
</protein>
<dbReference type="AlphaFoldDB" id="A0A0F9JMK6"/>
<keyword evidence="1" id="KW-0472">Membrane</keyword>
<feature type="transmembrane region" description="Helical" evidence="1">
    <location>
        <begin position="9"/>
        <end position="28"/>
    </location>
</feature>
<accession>A0A0F9JMK6</accession>